<keyword evidence="5" id="KW-1185">Reference proteome</keyword>
<evidence type="ECO:0000256" key="1">
    <source>
        <dbReference type="SAM" id="Phobius"/>
    </source>
</evidence>
<reference evidence="5" key="3">
    <citation type="submission" date="2020-07" db="EMBL/GenBank/DDBJ databases">
        <title>Flavobacterium sp. xlx-214.</title>
        <authorList>
            <person name="Yang C."/>
        </authorList>
    </citation>
    <scope>NUCLEOTIDE SEQUENCE [LARGE SCALE GENOMIC DNA]</scope>
    <source>
        <strain evidence="5">CX-624</strain>
    </source>
</reference>
<organism evidence="3 4">
    <name type="scientific">Marnyiella aurantia</name>
    <dbReference type="NCBI Taxonomy" id="2758037"/>
    <lineage>
        <taxon>Bacteria</taxon>
        <taxon>Pseudomonadati</taxon>
        <taxon>Bacteroidota</taxon>
        <taxon>Flavobacteriia</taxon>
        <taxon>Flavobacteriales</taxon>
        <taxon>Weeksellaceae</taxon>
        <taxon>Marnyiella</taxon>
    </lineage>
</organism>
<proteinExistence type="predicted"/>
<dbReference type="CDD" id="cd01610">
    <property type="entry name" value="PAP2_like"/>
    <property type="match status" value="1"/>
</dbReference>
<feature type="transmembrane region" description="Helical" evidence="1">
    <location>
        <begin position="86"/>
        <end position="104"/>
    </location>
</feature>
<dbReference type="Proteomes" id="UP000515349">
    <property type="component" value="Chromosome"/>
</dbReference>
<feature type="transmembrane region" description="Helical" evidence="1">
    <location>
        <begin position="111"/>
        <end position="130"/>
    </location>
</feature>
<reference evidence="3" key="1">
    <citation type="submission" date="2020-07" db="EMBL/GenBank/DDBJ databases">
        <title>Chryseobacterium sp. CX-624.</title>
        <authorList>
            <person name="Yang C."/>
        </authorList>
    </citation>
    <scope>NUCLEOTIDE SEQUENCE</scope>
    <source>
        <strain evidence="3">CX-624</strain>
    </source>
</reference>
<dbReference type="Proteomes" id="UP000539710">
    <property type="component" value="Unassembled WGS sequence"/>
</dbReference>
<feature type="transmembrane region" description="Helical" evidence="1">
    <location>
        <begin position="12"/>
        <end position="34"/>
    </location>
</feature>
<dbReference type="InterPro" id="IPR036938">
    <property type="entry name" value="PAP2/HPO_sf"/>
</dbReference>
<dbReference type="EMBL" id="JACEUX010000001">
    <property type="protein sequence ID" value="MBA5245833.1"/>
    <property type="molecule type" value="Genomic_DNA"/>
</dbReference>
<feature type="transmembrane region" description="Helical" evidence="1">
    <location>
        <begin position="46"/>
        <end position="66"/>
    </location>
</feature>
<keyword evidence="1" id="KW-0472">Membrane</keyword>
<evidence type="ECO:0000313" key="2">
    <source>
        <dbReference type="EMBL" id="MBA5245833.1"/>
    </source>
</evidence>
<reference evidence="2" key="4">
    <citation type="submission" date="2020-07" db="EMBL/GenBank/DDBJ databases">
        <authorList>
            <person name="Yang C."/>
        </authorList>
    </citation>
    <scope>NUCLEOTIDE SEQUENCE</scope>
    <source>
        <strain evidence="2">Cx-624</strain>
    </source>
</reference>
<dbReference type="SUPFAM" id="SSF48317">
    <property type="entry name" value="Acid phosphatase/Vanadium-dependent haloperoxidase"/>
    <property type="match status" value="1"/>
</dbReference>
<feature type="transmembrane region" description="Helical" evidence="1">
    <location>
        <begin position="142"/>
        <end position="167"/>
    </location>
</feature>
<name>A0A7D7R7I0_9FLAO</name>
<dbReference type="EMBL" id="CP059472">
    <property type="protein sequence ID" value="QMS99549.1"/>
    <property type="molecule type" value="Genomic_DNA"/>
</dbReference>
<evidence type="ECO:0000313" key="5">
    <source>
        <dbReference type="Proteomes" id="UP000539710"/>
    </source>
</evidence>
<sequence length="204" mass="23410">MTPPTTNSSPLILISRFISNFFNPLTSLFLYYVYYSYLHYGWQQALLEFLPILFILILPITIWIYWNVKKGNYTNMDVSNRNQRKSLYMIIALALLLYVAINYLMDGQIDLTILFLFVLLIMMQISNFYIKSSMHTALNFYAAALFYTFDSPVGLIWCGIAILVGITRVVLKRHTVSEVLMGTALALTASFAYLYTDNLLNAGV</sequence>
<evidence type="ECO:0000313" key="3">
    <source>
        <dbReference type="EMBL" id="QMS99549.1"/>
    </source>
</evidence>
<evidence type="ECO:0000313" key="4">
    <source>
        <dbReference type="Proteomes" id="UP000515349"/>
    </source>
</evidence>
<dbReference type="KEGG" id="cbau:H1R16_01775"/>
<reference evidence="4" key="2">
    <citation type="submission" date="2020-07" db="EMBL/GenBank/DDBJ databases">
        <title>Chryseobacterium sp.cx-624.</title>
        <authorList>
            <person name="Yang C."/>
        </authorList>
    </citation>
    <scope>NUCLEOTIDE SEQUENCE [LARGE SCALE GENOMIC DNA]</scope>
    <source>
        <strain evidence="4">cx-624</strain>
    </source>
</reference>
<keyword evidence="1" id="KW-0812">Transmembrane</keyword>
<feature type="transmembrane region" description="Helical" evidence="1">
    <location>
        <begin position="179"/>
        <end position="196"/>
    </location>
</feature>
<gene>
    <name evidence="3" type="ORF">H1R16_01775</name>
    <name evidence="2" type="ORF">H2507_01495</name>
</gene>
<dbReference type="Gene3D" id="1.20.144.10">
    <property type="entry name" value="Phosphatidic acid phosphatase type 2/haloperoxidase"/>
    <property type="match status" value="1"/>
</dbReference>
<dbReference type="AlphaFoldDB" id="A0A7D7R7I0"/>
<keyword evidence="1" id="KW-1133">Transmembrane helix</keyword>
<protein>
    <submittedName>
        <fullName evidence="3">ABC transporter permease</fullName>
    </submittedName>
</protein>
<accession>A0A7D7R7I0</accession>